<reference evidence="2" key="1">
    <citation type="submission" date="2020-07" db="EMBL/GenBank/DDBJ databases">
        <title>Draft Genome Sequence of a Deep-Sea Yeast, Naganishia (Cryptococcus) liquefaciens strain N6.</title>
        <authorList>
            <person name="Han Y.W."/>
            <person name="Kajitani R."/>
            <person name="Morimoto H."/>
            <person name="Parhat M."/>
            <person name="Tsubouchi H."/>
            <person name="Bakenova O."/>
            <person name="Ogata M."/>
            <person name="Argunhan B."/>
            <person name="Aoki R."/>
            <person name="Kajiwara S."/>
            <person name="Itoh T."/>
            <person name="Iwasaki H."/>
        </authorList>
    </citation>
    <scope>NUCLEOTIDE SEQUENCE</scope>
    <source>
        <strain evidence="2">N6</strain>
    </source>
</reference>
<organism evidence="2 3">
    <name type="scientific">Naganishia liquefaciens</name>
    <dbReference type="NCBI Taxonomy" id="104408"/>
    <lineage>
        <taxon>Eukaryota</taxon>
        <taxon>Fungi</taxon>
        <taxon>Dikarya</taxon>
        <taxon>Basidiomycota</taxon>
        <taxon>Agaricomycotina</taxon>
        <taxon>Tremellomycetes</taxon>
        <taxon>Filobasidiales</taxon>
        <taxon>Filobasidiaceae</taxon>
        <taxon>Naganishia</taxon>
    </lineage>
</organism>
<dbReference type="AlphaFoldDB" id="A0A8H3TSN8"/>
<proteinExistence type="predicted"/>
<evidence type="ECO:0000313" key="2">
    <source>
        <dbReference type="EMBL" id="GHJ86495.1"/>
    </source>
</evidence>
<dbReference type="Proteomes" id="UP000620104">
    <property type="component" value="Unassembled WGS sequence"/>
</dbReference>
<accession>A0A8H3TSN8</accession>
<evidence type="ECO:0000256" key="1">
    <source>
        <dbReference type="SAM" id="MobiDB-lite"/>
    </source>
</evidence>
<feature type="region of interest" description="Disordered" evidence="1">
    <location>
        <begin position="1"/>
        <end position="22"/>
    </location>
</feature>
<name>A0A8H3TSN8_9TREE</name>
<protein>
    <submittedName>
        <fullName evidence="2">Uncharacterized protein</fullName>
    </submittedName>
</protein>
<sequence>MPKAEPSRMTRTRAAAGEVRSHPCKGANGESCMNVPSLTSTKDWTTKVDPLFYEFPRCDVVCCSADSKTLGSHSEEGSSSLSRKWSTDHWFWLLLSAIPCHMPGILPFIETFNASHSGKSTPTHGTWKDTFFDLVLLACEVFLPYRPYGGRGSSNRIYVFGQYRSRNETIAHILNLAVGNPDAPDQFQNKIVSSKIQTVIKTLFTSYNNAKLPQSVRHEAGMALTHLAQGYRLEDFYDSHFCNCDSNGPFEKPCKTLPRHRSNVLIADESLKAAPLVEAPEHEFSDAVVLHPFLAFLISRNRFHIDDASLSTFFDCSEPVDHLFGLSPARVWWERVVKADANLHVRFARNWWSNELGPADDCYRSRKVILDTFAQEFANRRRAISKQIAIDLGIQPLE</sequence>
<dbReference type="OrthoDB" id="2595025at2759"/>
<evidence type="ECO:0000313" key="3">
    <source>
        <dbReference type="Proteomes" id="UP000620104"/>
    </source>
</evidence>
<gene>
    <name evidence="2" type="ORF">NliqN6_2897</name>
</gene>
<dbReference type="EMBL" id="BLZA01000018">
    <property type="protein sequence ID" value="GHJ86495.1"/>
    <property type="molecule type" value="Genomic_DNA"/>
</dbReference>
<keyword evidence="3" id="KW-1185">Reference proteome</keyword>
<comment type="caution">
    <text evidence="2">The sequence shown here is derived from an EMBL/GenBank/DDBJ whole genome shotgun (WGS) entry which is preliminary data.</text>
</comment>